<keyword evidence="6" id="KW-0813">Transport</keyword>
<dbReference type="GO" id="GO:0006120">
    <property type="term" value="P:mitochondrial electron transport, NADH to ubiquinone"/>
    <property type="evidence" value="ECO:0007669"/>
    <property type="project" value="InterPro"/>
</dbReference>
<keyword evidence="10 18" id="KW-1278">Translocase</keyword>
<keyword evidence="7 18" id="KW-0679">Respiratory chain</keyword>
<keyword evidence="15 18" id="KW-0496">Mitochondrion</keyword>
<reference evidence="20" key="1">
    <citation type="submission" date="2016-01" db="EMBL/GenBank/DDBJ databases">
        <title>The Complete Mitochondrial Genome Sequence of Bactericera cockerelli.</title>
        <authorList>
            <person name="Wu F."/>
            <person name="Deng X."/>
            <person name="Wallis C."/>
            <person name="Trumble J.T."/>
            <person name="Prager S."/>
            <person name="Yokome R."/>
            <person name="Cen Y."/>
            <person name="Liang G."/>
            <person name="Chen J."/>
        </authorList>
    </citation>
    <scope>NUCLEOTIDE SEQUENCE</scope>
</reference>
<feature type="transmembrane region" description="Helical" evidence="18">
    <location>
        <begin position="228"/>
        <end position="247"/>
    </location>
</feature>
<evidence type="ECO:0000256" key="6">
    <source>
        <dbReference type="ARBA" id="ARBA00022448"/>
    </source>
</evidence>
<evidence type="ECO:0000256" key="17">
    <source>
        <dbReference type="ARBA" id="ARBA00049551"/>
    </source>
</evidence>
<feature type="transmembrane region" description="Helical" evidence="18">
    <location>
        <begin position="129"/>
        <end position="152"/>
    </location>
</feature>
<evidence type="ECO:0000256" key="12">
    <source>
        <dbReference type="ARBA" id="ARBA00022989"/>
    </source>
</evidence>
<evidence type="ECO:0000256" key="16">
    <source>
        <dbReference type="ARBA" id="ARBA00023136"/>
    </source>
</evidence>
<feature type="transmembrane region" description="Helical" evidence="18">
    <location>
        <begin position="256"/>
        <end position="279"/>
    </location>
</feature>
<geneLocation type="mitochondrion" evidence="20"/>
<dbReference type="InterPro" id="IPR001750">
    <property type="entry name" value="ND/Mrp_TM"/>
</dbReference>
<dbReference type="GO" id="GO:0008137">
    <property type="term" value="F:NADH dehydrogenase (ubiquinone) activity"/>
    <property type="evidence" value="ECO:0007669"/>
    <property type="project" value="UniProtKB-EC"/>
</dbReference>
<sequence>MMNYKLIIMPLFVFSIVFAISSYSWLMIWMGMELNLISFIFILMRNKTIMNTESSMKYFMIQAIGSLIFLFSINMNMISYNEISWITALVPPLALILKAGMAPLHSWTPPVVSKFSPTSLFMFLTMQKLVPMVIIFSSWFSICTWIAFINIVVGSIGGIVQSSFYKMLIFSSINNIGWMFMSLMQSNLMFLMFFAVYTVMNYLVVKFIKLMKIKWMIQVKLNSFPQKLLFFSLMMSLSGLPPFMGFIPKWMVVKKIFFFMPVLAFVSIFMSVFTLFFYLKSTLSILIASSSSLKWSLSVHYNFNFFFLIVANSCSPILFIFLT</sequence>
<evidence type="ECO:0000256" key="2">
    <source>
        <dbReference type="ARBA" id="ARBA00004448"/>
    </source>
</evidence>
<dbReference type="EC" id="7.1.1.2" evidence="4 18"/>
<proteinExistence type="inferred from homology"/>
<dbReference type="CTD" id="4536"/>
<accession>A0A166GKJ1</accession>
<gene>
    <name evidence="20" type="primary">ND2</name>
</gene>
<dbReference type="Pfam" id="PF00361">
    <property type="entry name" value="Proton_antipo_M"/>
    <property type="match status" value="1"/>
</dbReference>
<feature type="domain" description="NADH:quinone oxidoreductase/Mrp antiporter transmembrane" evidence="19">
    <location>
        <begin position="22"/>
        <end position="274"/>
    </location>
</feature>
<feature type="transmembrane region" description="Helical" evidence="18">
    <location>
        <begin position="83"/>
        <end position="108"/>
    </location>
</feature>
<comment type="function">
    <text evidence="18">Core subunit of the mitochondrial membrane respiratory chain NADH dehydrogenase (Complex I) which catalyzes electron transfer from NADH through the respiratory chain, using ubiquinone as an electron acceptor. Essential for the catalytic activity and assembly of complex I.</text>
</comment>
<dbReference type="InterPro" id="IPR003917">
    <property type="entry name" value="NADH_UbQ_OxRdtase_chain2"/>
</dbReference>
<keyword evidence="11 18" id="KW-0249">Electron transport</keyword>
<dbReference type="PRINTS" id="PR01436">
    <property type="entry name" value="NADHDHGNASE2"/>
</dbReference>
<dbReference type="EMBL" id="KU501214">
    <property type="protein sequence ID" value="ANA07524.1"/>
    <property type="molecule type" value="Genomic_DNA"/>
</dbReference>
<dbReference type="GO" id="GO:0005743">
    <property type="term" value="C:mitochondrial inner membrane"/>
    <property type="evidence" value="ECO:0007669"/>
    <property type="project" value="UniProtKB-SubCell"/>
</dbReference>
<evidence type="ECO:0000256" key="8">
    <source>
        <dbReference type="ARBA" id="ARBA00022692"/>
    </source>
</evidence>
<evidence type="ECO:0000256" key="10">
    <source>
        <dbReference type="ARBA" id="ARBA00022967"/>
    </source>
</evidence>
<comment type="subcellular location">
    <subcellularLocation>
        <location evidence="2 18">Mitochondrion inner membrane</location>
        <topology evidence="2 18">Multi-pass membrane protein</topology>
    </subcellularLocation>
</comment>
<evidence type="ECO:0000256" key="14">
    <source>
        <dbReference type="ARBA" id="ARBA00023075"/>
    </source>
</evidence>
<feature type="transmembrane region" description="Helical" evidence="18">
    <location>
        <begin position="299"/>
        <end position="322"/>
    </location>
</feature>
<organism evidence="20">
    <name type="scientific">Bactericera cockerelli</name>
    <name type="common">potato/tomato psyllid</name>
    <dbReference type="NCBI Taxonomy" id="290155"/>
    <lineage>
        <taxon>Eukaryota</taxon>
        <taxon>Metazoa</taxon>
        <taxon>Ecdysozoa</taxon>
        <taxon>Arthropoda</taxon>
        <taxon>Hexapoda</taxon>
        <taxon>Insecta</taxon>
        <taxon>Pterygota</taxon>
        <taxon>Neoptera</taxon>
        <taxon>Paraneoptera</taxon>
        <taxon>Hemiptera</taxon>
        <taxon>Sternorrhyncha</taxon>
        <taxon>Psylloidea</taxon>
        <taxon>Triozidae</taxon>
        <taxon>Bactericera</taxon>
    </lineage>
</organism>
<dbReference type="PANTHER" id="PTHR46552">
    <property type="entry name" value="NADH-UBIQUINONE OXIDOREDUCTASE CHAIN 2"/>
    <property type="match status" value="1"/>
</dbReference>
<name>A0A166GKJ1_9HEMI</name>
<comment type="catalytic activity">
    <reaction evidence="17 18">
        <text>a ubiquinone + NADH + 5 H(+)(in) = a ubiquinol + NAD(+) + 4 H(+)(out)</text>
        <dbReference type="Rhea" id="RHEA:29091"/>
        <dbReference type="Rhea" id="RHEA-COMP:9565"/>
        <dbReference type="Rhea" id="RHEA-COMP:9566"/>
        <dbReference type="ChEBI" id="CHEBI:15378"/>
        <dbReference type="ChEBI" id="CHEBI:16389"/>
        <dbReference type="ChEBI" id="CHEBI:17976"/>
        <dbReference type="ChEBI" id="CHEBI:57540"/>
        <dbReference type="ChEBI" id="CHEBI:57945"/>
        <dbReference type="EC" id="7.1.1.2"/>
    </reaction>
</comment>
<evidence type="ECO:0000256" key="11">
    <source>
        <dbReference type="ARBA" id="ARBA00022982"/>
    </source>
</evidence>
<feature type="transmembrane region" description="Helical" evidence="18">
    <location>
        <begin position="58"/>
        <end position="77"/>
    </location>
</feature>
<dbReference type="GeneID" id="27439162"/>
<evidence type="ECO:0000256" key="7">
    <source>
        <dbReference type="ARBA" id="ARBA00022660"/>
    </source>
</evidence>
<comment type="function">
    <text evidence="1">Core subunit of the mitochondrial membrane respiratory chain NADH dehydrogenase (Complex I) that is believed to belong to the minimal assembly required for catalysis. Complex I functions in the transfer of electrons from NADH to the respiratory chain. The immediate electron acceptor for the enzyme is believed to be ubiquinone.</text>
</comment>
<evidence type="ECO:0000256" key="13">
    <source>
        <dbReference type="ARBA" id="ARBA00023027"/>
    </source>
</evidence>
<dbReference type="PANTHER" id="PTHR46552:SF1">
    <property type="entry name" value="NADH-UBIQUINONE OXIDOREDUCTASE CHAIN 2"/>
    <property type="match status" value="1"/>
</dbReference>
<keyword evidence="8 18" id="KW-0812">Transmembrane</keyword>
<evidence type="ECO:0000256" key="1">
    <source>
        <dbReference type="ARBA" id="ARBA00003257"/>
    </source>
</evidence>
<keyword evidence="13 18" id="KW-0520">NAD</keyword>
<feature type="transmembrane region" description="Helical" evidence="18">
    <location>
        <begin position="188"/>
        <end position="208"/>
    </location>
</feature>
<evidence type="ECO:0000256" key="4">
    <source>
        <dbReference type="ARBA" id="ARBA00012944"/>
    </source>
</evidence>
<keyword evidence="16 18" id="KW-0472">Membrane</keyword>
<dbReference type="AlphaFoldDB" id="A0A166GKJ1"/>
<keyword evidence="12 18" id="KW-1133">Transmembrane helix</keyword>
<comment type="similarity">
    <text evidence="3 18">Belongs to the complex I subunit 2 family.</text>
</comment>
<evidence type="ECO:0000259" key="19">
    <source>
        <dbReference type="Pfam" id="PF00361"/>
    </source>
</evidence>
<keyword evidence="14 18" id="KW-0830">Ubiquinone</keyword>
<protein>
    <recommendedName>
        <fullName evidence="5 18">NADH-ubiquinone oxidoreductase chain 2</fullName>
        <ecNumber evidence="4 18">7.1.1.2</ecNumber>
    </recommendedName>
</protein>
<evidence type="ECO:0000256" key="9">
    <source>
        <dbReference type="ARBA" id="ARBA00022792"/>
    </source>
</evidence>
<keyword evidence="9 18" id="KW-0999">Mitochondrion inner membrane</keyword>
<evidence type="ECO:0000256" key="3">
    <source>
        <dbReference type="ARBA" id="ARBA00007012"/>
    </source>
</evidence>
<dbReference type="RefSeq" id="YP_009251203.1">
    <property type="nucleotide sequence ID" value="NC_030055.1"/>
</dbReference>
<evidence type="ECO:0000256" key="18">
    <source>
        <dbReference type="RuleBase" id="RU003403"/>
    </source>
</evidence>
<evidence type="ECO:0000256" key="5">
    <source>
        <dbReference type="ARBA" id="ARBA00021008"/>
    </source>
</evidence>
<dbReference type="InterPro" id="IPR050175">
    <property type="entry name" value="Complex_I_Subunit_2"/>
</dbReference>
<evidence type="ECO:0000313" key="20">
    <source>
        <dbReference type="EMBL" id="ANA07524.1"/>
    </source>
</evidence>
<evidence type="ECO:0000256" key="15">
    <source>
        <dbReference type="ARBA" id="ARBA00023128"/>
    </source>
</evidence>